<dbReference type="InterPro" id="IPR058532">
    <property type="entry name" value="YjbR/MT2646/Rv2570-like"/>
</dbReference>
<dbReference type="GO" id="GO:0003677">
    <property type="term" value="F:DNA binding"/>
    <property type="evidence" value="ECO:0007669"/>
    <property type="project" value="UniProtKB-KW"/>
</dbReference>
<dbReference type="Pfam" id="PF04237">
    <property type="entry name" value="YjbR"/>
    <property type="match status" value="1"/>
</dbReference>
<dbReference type="Proteomes" id="UP000198949">
    <property type="component" value="Unassembled WGS sequence"/>
</dbReference>
<name>A0A1G6QXB9_9ACTN</name>
<dbReference type="OrthoDB" id="3194910at2"/>
<dbReference type="PANTHER" id="PTHR35145:SF1">
    <property type="entry name" value="CYTOPLASMIC PROTEIN"/>
    <property type="match status" value="1"/>
</dbReference>
<dbReference type="InterPro" id="IPR038056">
    <property type="entry name" value="YjbR-like_sf"/>
</dbReference>
<dbReference type="PANTHER" id="PTHR35145">
    <property type="entry name" value="CYTOPLASMIC PROTEIN-RELATED"/>
    <property type="match status" value="1"/>
</dbReference>
<protein>
    <submittedName>
        <fullName evidence="1">Predicted DNA-binding protein, MmcQ/YjbR family</fullName>
    </submittedName>
</protein>
<reference evidence="2" key="1">
    <citation type="submission" date="2016-10" db="EMBL/GenBank/DDBJ databases">
        <authorList>
            <person name="Varghese N."/>
            <person name="Submissions S."/>
        </authorList>
    </citation>
    <scope>NUCLEOTIDE SEQUENCE [LARGE SCALE GENOMIC DNA]</scope>
    <source>
        <strain evidence="2">CGMCC 4.3516</strain>
    </source>
</reference>
<proteinExistence type="predicted"/>
<dbReference type="Gene3D" id="3.90.1150.30">
    <property type="match status" value="1"/>
</dbReference>
<evidence type="ECO:0000313" key="1">
    <source>
        <dbReference type="EMBL" id="SDC96634.1"/>
    </source>
</evidence>
<dbReference type="RefSeq" id="WP_091027242.1">
    <property type="nucleotide sequence ID" value="NZ_FNAD01000001.1"/>
</dbReference>
<dbReference type="EMBL" id="FNAD01000001">
    <property type="protein sequence ID" value="SDC96634.1"/>
    <property type="molecule type" value="Genomic_DNA"/>
</dbReference>
<sequence length="123" mass="13310">MDGETLLKVAAEAAEEQSGAVLEHPFGPDTDVYKVGGKIFLLLADVKGVAMATLKADPTEAIALREQYAQITPGYHVNKRLWISVTAGGEITRELVADLVRDAHGIVRDALPKRLRLKFDGSL</sequence>
<dbReference type="SUPFAM" id="SSF142906">
    <property type="entry name" value="YjbR-like"/>
    <property type="match status" value="1"/>
</dbReference>
<keyword evidence="1" id="KW-0238">DNA-binding</keyword>
<keyword evidence="2" id="KW-1185">Reference proteome</keyword>
<organism evidence="1 2">
    <name type="scientific">Glycomyces harbinensis</name>
    <dbReference type="NCBI Taxonomy" id="58114"/>
    <lineage>
        <taxon>Bacteria</taxon>
        <taxon>Bacillati</taxon>
        <taxon>Actinomycetota</taxon>
        <taxon>Actinomycetes</taxon>
        <taxon>Glycomycetales</taxon>
        <taxon>Glycomycetaceae</taxon>
        <taxon>Glycomyces</taxon>
    </lineage>
</organism>
<dbReference type="InterPro" id="IPR007351">
    <property type="entry name" value="YjbR"/>
</dbReference>
<dbReference type="AlphaFoldDB" id="A0A1G6QXB9"/>
<evidence type="ECO:0000313" key="2">
    <source>
        <dbReference type="Proteomes" id="UP000198949"/>
    </source>
</evidence>
<accession>A0A1G6QXB9</accession>
<dbReference type="STRING" id="58114.SAMN05216270_101154"/>
<gene>
    <name evidence="1" type="ORF">SAMN05216270_101154</name>
</gene>